<evidence type="ECO:0000256" key="7">
    <source>
        <dbReference type="ARBA" id="ARBA00023136"/>
    </source>
</evidence>
<dbReference type="PROSITE" id="PS00211">
    <property type="entry name" value="ABC_TRANSPORTER_1"/>
    <property type="match status" value="1"/>
</dbReference>
<evidence type="ECO:0000256" key="2">
    <source>
        <dbReference type="ARBA" id="ARBA00022448"/>
    </source>
</evidence>
<evidence type="ECO:0000259" key="8">
    <source>
        <dbReference type="PROSITE" id="PS50893"/>
    </source>
</evidence>
<reference evidence="9" key="1">
    <citation type="submission" date="2021-02" db="EMBL/GenBank/DDBJ databases">
        <authorList>
            <person name="Nowell W R."/>
        </authorList>
    </citation>
    <scope>NUCLEOTIDE SEQUENCE</scope>
</reference>
<comment type="similarity">
    <text evidence="1">Belongs to the ABC transporter superfamily. ABCB family. Multidrug resistance exporter (TC 3.A.1.201) subfamily.</text>
</comment>
<dbReference type="GO" id="GO:0005524">
    <property type="term" value="F:ATP binding"/>
    <property type="evidence" value="ECO:0007669"/>
    <property type="project" value="UniProtKB-KW"/>
</dbReference>
<dbReference type="GO" id="GO:0005743">
    <property type="term" value="C:mitochondrial inner membrane"/>
    <property type="evidence" value="ECO:0007669"/>
    <property type="project" value="TreeGrafter"/>
</dbReference>
<accession>A0A814T2C3</accession>
<dbReference type="Gene3D" id="3.40.50.300">
    <property type="entry name" value="P-loop containing nucleotide triphosphate hydrolases"/>
    <property type="match status" value="1"/>
</dbReference>
<evidence type="ECO:0000256" key="1">
    <source>
        <dbReference type="ARBA" id="ARBA00007577"/>
    </source>
</evidence>
<evidence type="ECO:0000256" key="4">
    <source>
        <dbReference type="ARBA" id="ARBA00022741"/>
    </source>
</evidence>
<gene>
    <name evidence="9" type="ORF">PYM288_LOCUS22393</name>
</gene>
<dbReference type="Proteomes" id="UP000663854">
    <property type="component" value="Unassembled WGS sequence"/>
</dbReference>
<evidence type="ECO:0000313" key="10">
    <source>
        <dbReference type="Proteomes" id="UP000663854"/>
    </source>
</evidence>
<dbReference type="InterPro" id="IPR027417">
    <property type="entry name" value="P-loop_NTPase"/>
</dbReference>
<comment type="caution">
    <text evidence="9">The sequence shown here is derived from an EMBL/GenBank/DDBJ whole genome shotgun (WGS) entry which is preliminary data.</text>
</comment>
<keyword evidence="4" id="KW-0547">Nucleotide-binding</keyword>
<keyword evidence="5" id="KW-0067">ATP-binding</keyword>
<feature type="domain" description="ABC transporter" evidence="8">
    <location>
        <begin position="58"/>
        <end position="294"/>
    </location>
</feature>
<dbReference type="SMART" id="SM00382">
    <property type="entry name" value="AAA"/>
    <property type="match status" value="1"/>
</dbReference>
<dbReference type="InterPro" id="IPR017871">
    <property type="entry name" value="ABC_transporter-like_CS"/>
</dbReference>
<proteinExistence type="inferred from homology"/>
<sequence length="327" mass="36555">MSHKDHLSLNITDILVVKAQGAAAAVFQLIDEENEASINETDIWKEDTKSICNINGDIEFDNVNFNYPSRKEASVLHNLSLIACAGQITALVGSSGCGKSTCISLLLRYYEPQLGQIMIDGRPITDYNVKQLRRNIGVVSQEPILFGMSIYENIRFGKVNATQAEIEQAAQEANAHNFIMQLPDKYETLVGERGIQLSGGEKQRIALARALVKQPSFLLLDEATSALDNVNEKIVQETLDRACKGRTTIVIAHRLATIRNAHQIYVLDDGSVIEQGTHEILMAKKGGKYQAMVKHQQMEKIDDNIDDMMSMQKVQEEDEKWICMLIF</sequence>
<name>A0A814T2C3_9BILA</name>
<dbReference type="InterPro" id="IPR003593">
    <property type="entry name" value="AAA+_ATPase"/>
</dbReference>
<dbReference type="PANTHER" id="PTHR43394">
    <property type="entry name" value="ATP-DEPENDENT PERMEASE MDL1, MITOCHONDRIAL"/>
    <property type="match status" value="1"/>
</dbReference>
<organism evidence="9 10">
    <name type="scientific">Rotaria sordida</name>
    <dbReference type="NCBI Taxonomy" id="392033"/>
    <lineage>
        <taxon>Eukaryota</taxon>
        <taxon>Metazoa</taxon>
        <taxon>Spiralia</taxon>
        <taxon>Gnathifera</taxon>
        <taxon>Rotifera</taxon>
        <taxon>Eurotatoria</taxon>
        <taxon>Bdelloidea</taxon>
        <taxon>Philodinida</taxon>
        <taxon>Philodinidae</taxon>
        <taxon>Rotaria</taxon>
    </lineage>
</organism>
<keyword evidence="2" id="KW-0813">Transport</keyword>
<evidence type="ECO:0000256" key="5">
    <source>
        <dbReference type="ARBA" id="ARBA00022840"/>
    </source>
</evidence>
<keyword evidence="6" id="KW-1133">Transmembrane helix</keyword>
<dbReference type="PROSITE" id="PS50893">
    <property type="entry name" value="ABC_TRANSPORTER_2"/>
    <property type="match status" value="1"/>
</dbReference>
<keyword evidence="3" id="KW-0812">Transmembrane</keyword>
<dbReference type="AlphaFoldDB" id="A0A814T2C3"/>
<keyword evidence="7" id="KW-0472">Membrane</keyword>
<dbReference type="PANTHER" id="PTHR43394:SF27">
    <property type="entry name" value="ATP-DEPENDENT TRANSLOCASE ABCB1-LIKE"/>
    <property type="match status" value="1"/>
</dbReference>
<dbReference type="InterPro" id="IPR003439">
    <property type="entry name" value="ABC_transporter-like_ATP-bd"/>
</dbReference>
<dbReference type="EMBL" id="CAJNOH010000955">
    <property type="protein sequence ID" value="CAF1154226.1"/>
    <property type="molecule type" value="Genomic_DNA"/>
</dbReference>
<dbReference type="GO" id="GO:0090374">
    <property type="term" value="P:oligopeptide export from mitochondrion"/>
    <property type="evidence" value="ECO:0007669"/>
    <property type="project" value="TreeGrafter"/>
</dbReference>
<dbReference type="GO" id="GO:0015421">
    <property type="term" value="F:ABC-type oligopeptide transporter activity"/>
    <property type="evidence" value="ECO:0007669"/>
    <property type="project" value="TreeGrafter"/>
</dbReference>
<dbReference type="FunFam" id="3.40.50.300:FF:000205">
    <property type="entry name" value="ABC transporter B family member 4"/>
    <property type="match status" value="1"/>
</dbReference>
<dbReference type="CDD" id="cd03249">
    <property type="entry name" value="ABC_MTABC3_MDL1_MDL2"/>
    <property type="match status" value="1"/>
</dbReference>
<evidence type="ECO:0000256" key="3">
    <source>
        <dbReference type="ARBA" id="ARBA00022692"/>
    </source>
</evidence>
<protein>
    <recommendedName>
        <fullName evidence="8">ABC transporter domain-containing protein</fullName>
    </recommendedName>
</protein>
<evidence type="ECO:0000256" key="6">
    <source>
        <dbReference type="ARBA" id="ARBA00022989"/>
    </source>
</evidence>
<dbReference type="Pfam" id="PF00005">
    <property type="entry name" value="ABC_tran"/>
    <property type="match status" value="1"/>
</dbReference>
<evidence type="ECO:0000313" key="9">
    <source>
        <dbReference type="EMBL" id="CAF1154226.1"/>
    </source>
</evidence>
<dbReference type="InterPro" id="IPR039421">
    <property type="entry name" value="Type_1_exporter"/>
</dbReference>
<dbReference type="SUPFAM" id="SSF52540">
    <property type="entry name" value="P-loop containing nucleoside triphosphate hydrolases"/>
    <property type="match status" value="1"/>
</dbReference>
<dbReference type="GO" id="GO:0016887">
    <property type="term" value="F:ATP hydrolysis activity"/>
    <property type="evidence" value="ECO:0007669"/>
    <property type="project" value="InterPro"/>
</dbReference>